<feature type="signal peptide" evidence="1">
    <location>
        <begin position="1"/>
        <end position="26"/>
    </location>
</feature>
<evidence type="ECO:0008006" key="4">
    <source>
        <dbReference type="Google" id="ProtNLM"/>
    </source>
</evidence>
<keyword evidence="3" id="KW-1185">Reference proteome</keyword>
<organism evidence="2 3">
    <name type="scientific">Cytospora chrysosperma</name>
    <name type="common">Cytospora canker fungus</name>
    <name type="synonym">Sphaeria chrysosperma</name>
    <dbReference type="NCBI Taxonomy" id="252740"/>
    <lineage>
        <taxon>Eukaryota</taxon>
        <taxon>Fungi</taxon>
        <taxon>Dikarya</taxon>
        <taxon>Ascomycota</taxon>
        <taxon>Pezizomycotina</taxon>
        <taxon>Sordariomycetes</taxon>
        <taxon>Sordariomycetidae</taxon>
        <taxon>Diaporthales</taxon>
        <taxon>Cytosporaceae</taxon>
        <taxon>Cytospora</taxon>
    </lineage>
</organism>
<dbReference type="EMBL" id="LJZO01000026">
    <property type="protein sequence ID" value="ROV94905.1"/>
    <property type="molecule type" value="Genomic_DNA"/>
</dbReference>
<keyword evidence="1" id="KW-0732">Signal</keyword>
<feature type="chain" id="PRO_5019262794" description="ASST-domain-containing protein" evidence="1">
    <location>
        <begin position="27"/>
        <end position="514"/>
    </location>
</feature>
<protein>
    <recommendedName>
        <fullName evidence="4">ASST-domain-containing protein</fullName>
    </recommendedName>
</protein>
<proteinExistence type="predicted"/>
<name>A0A423VV95_CYTCH</name>
<dbReference type="Proteomes" id="UP000284375">
    <property type="component" value="Unassembled WGS sequence"/>
</dbReference>
<evidence type="ECO:0000313" key="2">
    <source>
        <dbReference type="EMBL" id="ROV94905.1"/>
    </source>
</evidence>
<dbReference type="AlphaFoldDB" id="A0A423VV95"/>
<sequence>MTKLKMQDRMMQLLALGHLFIGSSLSQTTTSTAAASSTSAWPLQAFISRPDIVVPVFLITEPGEPTPGYVFLDTDTNGVLNENLIATIITNGGDLVWSAGQTGTTDVSLQTYNGENVIVYWEGVLSGVIGRGYGEVIIMNTNYEVLHNVTLTEGIYYPNETLSSYIDAHEAQITADNTLLVSAYNVTQADLTSVGYTEDSWILDSVIFEIDIATNEVLWSWAAKDHTDQLPFTDSYYPFQSSPTTEADWWDWFHINAIEEYDEGYLVSSRHLWSVIYISKSTGEVIWRLDGSDGGNFTLPTSAEFKWQHDARVLTTSDSGLTITLFNNNNFEHGKLLKTNTSTGLELALDTTTWTATLKADYYDPDDTIATVAEGSYQTLPDGNVLIDYGLQPQMIEYDSAGAVVWSAVWGIVGQGSYRGLKANFTGTPSYGPDLAVVENANGTFTAYMSWNGATHYSSWAVHGCGASGIAQVEKTGFETSFTGSCSTTVQAKAMSSDGTVMGTSKSVIAKRSA</sequence>
<dbReference type="OrthoDB" id="5377172at2759"/>
<dbReference type="InterPro" id="IPR053143">
    <property type="entry name" value="Arylsulfate_ST"/>
</dbReference>
<dbReference type="InterPro" id="IPR039535">
    <property type="entry name" value="ASST-like"/>
</dbReference>
<dbReference type="STRING" id="252740.A0A423VV95"/>
<reference evidence="2 3" key="1">
    <citation type="submission" date="2015-09" db="EMBL/GenBank/DDBJ databases">
        <title>Host preference determinants of Valsa canker pathogens revealed by comparative genomics.</title>
        <authorList>
            <person name="Yin Z."/>
            <person name="Huang L."/>
        </authorList>
    </citation>
    <scope>NUCLEOTIDE SEQUENCE [LARGE SCALE GENOMIC DNA]</scope>
    <source>
        <strain evidence="2 3">YSFL</strain>
    </source>
</reference>
<dbReference type="PANTHER" id="PTHR35340:SF6">
    <property type="entry name" value="ASST-DOMAIN-CONTAINING PROTEIN"/>
    <property type="match status" value="1"/>
</dbReference>
<evidence type="ECO:0000313" key="3">
    <source>
        <dbReference type="Proteomes" id="UP000284375"/>
    </source>
</evidence>
<comment type="caution">
    <text evidence="2">The sequence shown here is derived from an EMBL/GenBank/DDBJ whole genome shotgun (WGS) entry which is preliminary data.</text>
</comment>
<evidence type="ECO:0000256" key="1">
    <source>
        <dbReference type="SAM" id="SignalP"/>
    </source>
</evidence>
<accession>A0A423VV95</accession>
<gene>
    <name evidence="2" type="ORF">VSDG_07059</name>
</gene>
<dbReference type="PANTHER" id="PTHR35340">
    <property type="entry name" value="PQQ ENZYME REPEAT PROTEIN-RELATED"/>
    <property type="match status" value="1"/>
</dbReference>
<dbReference type="Pfam" id="PF14269">
    <property type="entry name" value="Arylsulfotran_2"/>
    <property type="match status" value="1"/>
</dbReference>